<evidence type="ECO:0000256" key="6">
    <source>
        <dbReference type="ARBA" id="ARBA00022519"/>
    </source>
</evidence>
<dbReference type="STRING" id="29422.Lbru_2550"/>
<evidence type="ECO:0000313" key="13">
    <source>
        <dbReference type="Proteomes" id="UP000054742"/>
    </source>
</evidence>
<keyword evidence="7 10" id="KW-0812">Transmembrane</keyword>
<evidence type="ECO:0000256" key="4">
    <source>
        <dbReference type="ARBA" id="ARBA00022475"/>
    </source>
</evidence>
<evidence type="ECO:0000256" key="5">
    <source>
        <dbReference type="ARBA" id="ARBA00022481"/>
    </source>
</evidence>
<reference evidence="12 13" key="1">
    <citation type="submission" date="2015-11" db="EMBL/GenBank/DDBJ databases">
        <title>Genomic analysis of 38 Legionella species identifies large and diverse effector repertoires.</title>
        <authorList>
            <person name="Burstein D."/>
            <person name="Amaro F."/>
            <person name="Zusman T."/>
            <person name="Lifshitz Z."/>
            <person name="Cohen O."/>
            <person name="Gilbert J.A."/>
            <person name="Pupko T."/>
            <person name="Shuman H.A."/>
            <person name="Segal G."/>
        </authorList>
    </citation>
    <scope>NUCLEOTIDE SEQUENCE [LARGE SCALE GENOMIC DNA]</scope>
    <source>
        <strain evidence="12 13">ATCC 43878</strain>
    </source>
</reference>
<comment type="subcellular location">
    <subcellularLocation>
        <location evidence="1">Cell inner membrane</location>
        <topology evidence="1">Single-pass membrane protein</topology>
    </subcellularLocation>
</comment>
<dbReference type="PANTHER" id="PTHR30093:SF44">
    <property type="entry name" value="TYPE II SECRETION SYSTEM CORE PROTEIN G"/>
    <property type="match status" value="1"/>
</dbReference>
<comment type="caution">
    <text evidence="12">The sequence shown here is derived from an EMBL/GenBank/DDBJ whole genome shotgun (WGS) entry which is preliminary data.</text>
</comment>
<dbReference type="Proteomes" id="UP000054742">
    <property type="component" value="Unassembled WGS sequence"/>
</dbReference>
<dbReference type="Gene3D" id="3.30.700.10">
    <property type="entry name" value="Glycoprotein, Type 4 Pilin"/>
    <property type="match status" value="1"/>
</dbReference>
<evidence type="ECO:0000313" key="12">
    <source>
        <dbReference type="EMBL" id="KTC78258.1"/>
    </source>
</evidence>
<dbReference type="GO" id="GO:0015628">
    <property type="term" value="P:protein secretion by the type II secretion system"/>
    <property type="evidence" value="ECO:0007669"/>
    <property type="project" value="InterPro"/>
</dbReference>
<dbReference type="Pfam" id="PF07963">
    <property type="entry name" value="N_methyl"/>
    <property type="match status" value="1"/>
</dbReference>
<protein>
    <recommendedName>
        <fullName evidence="3">Type II secretion system core protein G</fullName>
    </recommendedName>
</protein>
<dbReference type="AlphaFoldDB" id="A0A0W0S4I8"/>
<dbReference type="PROSITE" id="PS00409">
    <property type="entry name" value="PROKAR_NTER_METHYL"/>
    <property type="match status" value="1"/>
</dbReference>
<evidence type="ECO:0000256" key="3">
    <source>
        <dbReference type="ARBA" id="ARBA00020042"/>
    </source>
</evidence>
<dbReference type="NCBIfam" id="TIGR02532">
    <property type="entry name" value="IV_pilin_GFxxxE"/>
    <property type="match status" value="1"/>
</dbReference>
<dbReference type="RefSeq" id="WP_058442522.1">
    <property type="nucleotide sequence ID" value="NZ_CAAAHU010000004.1"/>
</dbReference>
<evidence type="ECO:0000259" key="11">
    <source>
        <dbReference type="Pfam" id="PF08334"/>
    </source>
</evidence>
<dbReference type="PRINTS" id="PR00813">
    <property type="entry name" value="BCTERIALGSPG"/>
</dbReference>
<keyword evidence="6" id="KW-0997">Cell inner membrane</keyword>
<evidence type="ECO:0000256" key="9">
    <source>
        <dbReference type="ARBA" id="ARBA00023136"/>
    </source>
</evidence>
<keyword evidence="9 10" id="KW-0472">Membrane</keyword>
<dbReference type="InterPro" id="IPR000983">
    <property type="entry name" value="Bac_GSPG_pilin"/>
</dbReference>
<dbReference type="Pfam" id="PF08334">
    <property type="entry name" value="T2SSG"/>
    <property type="match status" value="1"/>
</dbReference>
<sequence length="139" mass="15230">MSKQSGFSLIEIMVVVVILGILASIVVPKIISRPDEARVVKAKQDVLAIQNALDLYKLDNGIYPSTDQGLIALVEKPTSNPTPRDWKQYLQSLPKDPWGRDYLYLNPGEHSEVDVFTLGADGQPGGTGINAEIGNWNAR</sequence>
<dbReference type="NCBIfam" id="TIGR01710">
    <property type="entry name" value="typeII_sec_gspG"/>
    <property type="match status" value="1"/>
</dbReference>
<dbReference type="InterPro" id="IPR012902">
    <property type="entry name" value="N_methyl_site"/>
</dbReference>
<dbReference type="GO" id="GO:0005886">
    <property type="term" value="C:plasma membrane"/>
    <property type="evidence" value="ECO:0007669"/>
    <property type="project" value="UniProtKB-SubCell"/>
</dbReference>
<evidence type="ECO:0000256" key="2">
    <source>
        <dbReference type="ARBA" id="ARBA00009984"/>
    </source>
</evidence>
<evidence type="ECO:0000256" key="7">
    <source>
        <dbReference type="ARBA" id="ARBA00022692"/>
    </source>
</evidence>
<dbReference type="InterPro" id="IPR013545">
    <property type="entry name" value="T2SS_protein-GspG_C"/>
</dbReference>
<evidence type="ECO:0000256" key="8">
    <source>
        <dbReference type="ARBA" id="ARBA00022989"/>
    </source>
</evidence>
<name>A0A0W0S4I8_9GAMM</name>
<keyword evidence="13" id="KW-1185">Reference proteome</keyword>
<proteinExistence type="inferred from homology"/>
<gene>
    <name evidence="12" type="primary">lspG</name>
    <name evidence="12" type="ORF">Lbru_2550</name>
</gene>
<feature type="transmembrane region" description="Helical" evidence="10">
    <location>
        <begin position="6"/>
        <end position="27"/>
    </location>
</feature>
<dbReference type="EMBL" id="LNXV01000033">
    <property type="protein sequence ID" value="KTC78258.1"/>
    <property type="molecule type" value="Genomic_DNA"/>
</dbReference>
<accession>A0A0W0S4I8</accession>
<evidence type="ECO:0000256" key="10">
    <source>
        <dbReference type="SAM" id="Phobius"/>
    </source>
</evidence>
<dbReference type="GO" id="GO:0015627">
    <property type="term" value="C:type II protein secretion system complex"/>
    <property type="evidence" value="ECO:0007669"/>
    <property type="project" value="InterPro"/>
</dbReference>
<dbReference type="InterPro" id="IPR045584">
    <property type="entry name" value="Pilin-like"/>
</dbReference>
<evidence type="ECO:0000256" key="1">
    <source>
        <dbReference type="ARBA" id="ARBA00004377"/>
    </source>
</evidence>
<keyword evidence="5" id="KW-0488">Methylation</keyword>
<dbReference type="PATRIC" id="fig|29422.6.peg.2713"/>
<comment type="similarity">
    <text evidence="2">Belongs to the GSP G family.</text>
</comment>
<organism evidence="12 13">
    <name type="scientific">Legionella brunensis</name>
    <dbReference type="NCBI Taxonomy" id="29422"/>
    <lineage>
        <taxon>Bacteria</taxon>
        <taxon>Pseudomonadati</taxon>
        <taxon>Pseudomonadota</taxon>
        <taxon>Gammaproteobacteria</taxon>
        <taxon>Legionellales</taxon>
        <taxon>Legionellaceae</taxon>
        <taxon>Legionella</taxon>
    </lineage>
</organism>
<keyword evidence="4" id="KW-1003">Cell membrane</keyword>
<dbReference type="OrthoDB" id="9795612at2"/>
<dbReference type="SUPFAM" id="SSF54523">
    <property type="entry name" value="Pili subunits"/>
    <property type="match status" value="1"/>
</dbReference>
<keyword evidence="8 10" id="KW-1133">Transmembrane helix</keyword>
<dbReference type="PANTHER" id="PTHR30093">
    <property type="entry name" value="GENERAL SECRETION PATHWAY PROTEIN G"/>
    <property type="match status" value="1"/>
</dbReference>
<dbReference type="InterPro" id="IPR010054">
    <property type="entry name" value="Type2_sec_GspG"/>
</dbReference>
<feature type="domain" description="Type II secretion system protein GspG C-terminal" evidence="11">
    <location>
        <begin position="29"/>
        <end position="136"/>
    </location>
</feature>